<feature type="region of interest" description="Disordered" evidence="1">
    <location>
        <begin position="1"/>
        <end position="30"/>
    </location>
</feature>
<keyword evidence="3" id="KW-1185">Reference proteome</keyword>
<accession>A0A392TXJ6</accession>
<evidence type="ECO:0000256" key="1">
    <source>
        <dbReference type="SAM" id="MobiDB-lite"/>
    </source>
</evidence>
<comment type="caution">
    <text evidence="2">The sequence shown here is derived from an EMBL/GenBank/DDBJ whole genome shotgun (WGS) entry which is preliminary data.</text>
</comment>
<proteinExistence type="predicted"/>
<reference evidence="2 3" key="1">
    <citation type="journal article" date="2018" name="Front. Plant Sci.">
        <title>Red Clover (Trifolium pratense) and Zigzag Clover (T. medium) - A Picture of Genomic Similarities and Differences.</title>
        <authorList>
            <person name="Dluhosova J."/>
            <person name="Istvanek J."/>
            <person name="Nedelnik J."/>
            <person name="Repkova J."/>
        </authorList>
    </citation>
    <scope>NUCLEOTIDE SEQUENCE [LARGE SCALE GENOMIC DNA]</scope>
    <source>
        <strain evidence="3">cv. 10/8</strain>
        <tissue evidence="2">Leaf</tissue>
    </source>
</reference>
<feature type="compositionally biased region" description="Basic and acidic residues" evidence="1">
    <location>
        <begin position="21"/>
        <end position="30"/>
    </location>
</feature>
<evidence type="ECO:0000313" key="2">
    <source>
        <dbReference type="EMBL" id="MCI65891.1"/>
    </source>
</evidence>
<name>A0A392TXJ6_9FABA</name>
<dbReference type="EMBL" id="LXQA010684597">
    <property type="protein sequence ID" value="MCI65891.1"/>
    <property type="molecule type" value="Genomic_DNA"/>
</dbReference>
<organism evidence="2 3">
    <name type="scientific">Trifolium medium</name>
    <dbReference type="NCBI Taxonomy" id="97028"/>
    <lineage>
        <taxon>Eukaryota</taxon>
        <taxon>Viridiplantae</taxon>
        <taxon>Streptophyta</taxon>
        <taxon>Embryophyta</taxon>
        <taxon>Tracheophyta</taxon>
        <taxon>Spermatophyta</taxon>
        <taxon>Magnoliopsida</taxon>
        <taxon>eudicotyledons</taxon>
        <taxon>Gunneridae</taxon>
        <taxon>Pentapetalae</taxon>
        <taxon>rosids</taxon>
        <taxon>fabids</taxon>
        <taxon>Fabales</taxon>
        <taxon>Fabaceae</taxon>
        <taxon>Papilionoideae</taxon>
        <taxon>50 kb inversion clade</taxon>
        <taxon>NPAAA clade</taxon>
        <taxon>Hologalegina</taxon>
        <taxon>IRL clade</taxon>
        <taxon>Trifolieae</taxon>
        <taxon>Trifolium</taxon>
    </lineage>
</organism>
<sequence length="30" mass="3105">TAAAPSGLTATVPASGYNETLAERLREKET</sequence>
<evidence type="ECO:0000313" key="3">
    <source>
        <dbReference type="Proteomes" id="UP000265520"/>
    </source>
</evidence>
<feature type="non-terminal residue" evidence="2">
    <location>
        <position position="1"/>
    </location>
</feature>
<protein>
    <submittedName>
        <fullName evidence="2">Uncharacterized protein</fullName>
    </submittedName>
</protein>
<dbReference type="Proteomes" id="UP000265520">
    <property type="component" value="Unassembled WGS sequence"/>
</dbReference>
<dbReference type="AlphaFoldDB" id="A0A392TXJ6"/>